<dbReference type="AlphaFoldDB" id="A0A285EIR2"/>
<protein>
    <submittedName>
        <fullName evidence="2">Hemerythrin HHE cation binding domain-containing protein</fullName>
    </submittedName>
</protein>
<dbReference type="EMBL" id="OBDO01000013">
    <property type="protein sequence ID" value="SNX99018.1"/>
    <property type="molecule type" value="Genomic_DNA"/>
</dbReference>
<dbReference type="Proteomes" id="UP000219514">
    <property type="component" value="Unassembled WGS sequence"/>
</dbReference>
<evidence type="ECO:0000313" key="3">
    <source>
        <dbReference type="Proteomes" id="UP000219514"/>
    </source>
</evidence>
<sequence length="176" mass="19335">MSTPTDVRRQLHLPGQAAVAEGPHDLSGMYVMHHAFRRDLGRFATAVRRTPLDDVAAWRALSARWHRFASVLHHHHTIEDTALWPVLLASVDAAGDPAARATLEAMAAEHELIDPLLESCATGFTAMAYAPDAAARDRLAGRVDAAFGEGGRAFRVLLRLTRGRFERAERAAFRHA</sequence>
<organism evidence="2 3">
    <name type="scientific">Geodermatophilus sabuli</name>
    <dbReference type="NCBI Taxonomy" id="1564158"/>
    <lineage>
        <taxon>Bacteria</taxon>
        <taxon>Bacillati</taxon>
        <taxon>Actinomycetota</taxon>
        <taxon>Actinomycetes</taxon>
        <taxon>Geodermatophilales</taxon>
        <taxon>Geodermatophilaceae</taxon>
        <taxon>Geodermatophilus</taxon>
    </lineage>
</organism>
<dbReference type="CDD" id="cd12108">
    <property type="entry name" value="Hr-like"/>
    <property type="match status" value="1"/>
</dbReference>
<dbReference type="OrthoDB" id="5197650at2"/>
<dbReference type="Pfam" id="PF01814">
    <property type="entry name" value="Hemerythrin"/>
    <property type="match status" value="1"/>
</dbReference>
<keyword evidence="3" id="KW-1185">Reference proteome</keyword>
<proteinExistence type="predicted"/>
<name>A0A285EIR2_9ACTN</name>
<evidence type="ECO:0000259" key="1">
    <source>
        <dbReference type="Pfam" id="PF01814"/>
    </source>
</evidence>
<gene>
    <name evidence="2" type="ORF">SAMN06893097_113110</name>
</gene>
<evidence type="ECO:0000313" key="2">
    <source>
        <dbReference type="EMBL" id="SNX99018.1"/>
    </source>
</evidence>
<accession>A0A285EIR2</accession>
<reference evidence="2 3" key="1">
    <citation type="submission" date="2017-09" db="EMBL/GenBank/DDBJ databases">
        <authorList>
            <person name="Ehlers B."/>
            <person name="Leendertz F.H."/>
        </authorList>
    </citation>
    <scope>NUCLEOTIDE SEQUENCE [LARGE SCALE GENOMIC DNA]</scope>
    <source>
        <strain evidence="2 3">DSM 46844</strain>
    </source>
</reference>
<dbReference type="InterPro" id="IPR012312">
    <property type="entry name" value="Hemerythrin-like"/>
</dbReference>
<feature type="domain" description="Hemerythrin-like" evidence="1">
    <location>
        <begin position="29"/>
        <end position="140"/>
    </location>
</feature>
<dbReference type="Gene3D" id="1.20.120.520">
    <property type="entry name" value="nmb1532 protein domain like"/>
    <property type="match status" value="1"/>
</dbReference>
<dbReference type="RefSeq" id="WP_097208923.1">
    <property type="nucleotide sequence ID" value="NZ_JACHXB010000005.1"/>
</dbReference>